<accession>A0A6J6KBW6</accession>
<dbReference type="AlphaFoldDB" id="A0A6J6KBW6"/>
<dbReference type="EMBL" id="CAEZWE010000010">
    <property type="protein sequence ID" value="CAB4645694.1"/>
    <property type="molecule type" value="Genomic_DNA"/>
</dbReference>
<reference evidence="1" key="1">
    <citation type="submission" date="2020-05" db="EMBL/GenBank/DDBJ databases">
        <authorList>
            <person name="Chiriac C."/>
            <person name="Salcher M."/>
            <person name="Ghai R."/>
            <person name="Kavagutti S V."/>
        </authorList>
    </citation>
    <scope>NUCLEOTIDE SEQUENCE</scope>
</reference>
<name>A0A6J6KBW6_9ZZZZ</name>
<evidence type="ECO:0000313" key="1">
    <source>
        <dbReference type="EMBL" id="CAB4645694.1"/>
    </source>
</evidence>
<proteinExistence type="predicted"/>
<organism evidence="1">
    <name type="scientific">freshwater metagenome</name>
    <dbReference type="NCBI Taxonomy" id="449393"/>
    <lineage>
        <taxon>unclassified sequences</taxon>
        <taxon>metagenomes</taxon>
        <taxon>ecological metagenomes</taxon>
    </lineage>
</organism>
<protein>
    <submittedName>
        <fullName evidence="1">Unannotated protein</fullName>
    </submittedName>
</protein>
<gene>
    <name evidence="1" type="ORF">UFOPK2169_00429</name>
</gene>
<sequence length="59" mass="6102">MPVSEYPEVDIDMPVPTVACAKVKVGVPANVVSSPPCTSDRPGELGNVTWLVASAVASY</sequence>